<dbReference type="GeneID" id="20521001"/>
<dbReference type="VEuPathDB" id="MicrosporidiaDB:EROM_030900"/>
<name>I6ZSZ0_ENCRO</name>
<keyword evidence="2" id="KW-1185">Reference proteome</keyword>
<reference evidence="1 2" key="1">
    <citation type="journal article" date="2012" name="Proc. Natl. Acad. Sci. U.S.A.">
        <title>Gain and loss of multiple functionally related, horizontally transferred genes in the reduced genomes of two microsporidian parasites.</title>
        <authorList>
            <person name="Pombert J.-F."/>
            <person name="Selman M."/>
            <person name="Burki F."/>
            <person name="Bardell F.T."/>
            <person name="Farinelli L."/>
            <person name="Solter L.F."/>
            <person name="Whitman D.W."/>
            <person name="Weiss L.M."/>
            <person name="Corradi N."/>
            <person name="Keeling P.J."/>
        </authorList>
    </citation>
    <scope>NUCLEOTIDE SEQUENCE [LARGE SCALE GENOMIC DNA]</scope>
    <source>
        <strain evidence="1 2">SJ-2008</strain>
    </source>
</reference>
<dbReference type="Proteomes" id="UP000010094">
    <property type="component" value="Chromosome III"/>
</dbReference>
<dbReference type="OrthoDB" id="2192149at2759"/>
<dbReference type="HOGENOM" id="CLU_821424_0_0_1"/>
<organism evidence="1 2">
    <name type="scientific">Encephalitozoon romaleae (strain SJ-2008)</name>
    <name type="common">Microsporidian parasite</name>
    <dbReference type="NCBI Taxonomy" id="1178016"/>
    <lineage>
        <taxon>Eukaryota</taxon>
        <taxon>Fungi</taxon>
        <taxon>Fungi incertae sedis</taxon>
        <taxon>Microsporidia</taxon>
        <taxon>Unikaryonidae</taxon>
        <taxon>Encephalitozoon</taxon>
    </lineage>
</organism>
<dbReference type="RefSeq" id="XP_009264208.1">
    <property type="nucleotide sequence ID" value="XM_009265933.1"/>
</dbReference>
<evidence type="ECO:0000313" key="2">
    <source>
        <dbReference type="Proteomes" id="UP000010094"/>
    </source>
</evidence>
<gene>
    <name evidence="1" type="ordered locus">EROM_030900</name>
</gene>
<evidence type="ECO:0000313" key="1">
    <source>
        <dbReference type="EMBL" id="AFN82711.1"/>
    </source>
</evidence>
<dbReference type="KEGG" id="ero:EROM_030900"/>
<proteinExistence type="predicted"/>
<protein>
    <submittedName>
        <fullName evidence="1">Uncharacterized protein</fullName>
    </submittedName>
</protein>
<dbReference type="EMBL" id="CP003520">
    <property type="protein sequence ID" value="AFN82711.1"/>
    <property type="molecule type" value="Genomic_DNA"/>
</dbReference>
<accession>I6ZSZ0</accession>
<sequence length="337" mass="40006">MDWYLKKYPDAKTLAAKLSKLALSDGVDVSEYLDPENLELADHIYTGRLYRSRDVRKVLRRIAGKESSRVERIMYEMFCKRKIVFDNYLLKLSFVRRFGRFKRFFVDGKEVEYKMQMMVHRQLYLGEDVTKEIEKEIMKIPGEKVWVYVGFLGGSLSRDVIMRIMDCVDIEVKPFVGSFLSMEDYYNKMCYAVLKSPFSEKERIVSSMGTLDKAQFYKAMLHVWFSEGAEKRKFIDFVELMRLVKVGRSMKMEIINGYLNGLVYHRMLEEFVKLFEYVRRAGVDEDKVFGRLYSAIRKYKKGGRLELSGFLDRCKEGRRKGLFSPYSWEDIYDVYKE</sequence>
<dbReference type="AlphaFoldDB" id="I6ZSZ0"/>